<evidence type="ECO:0000313" key="4">
    <source>
        <dbReference type="Proteomes" id="UP000266234"/>
    </source>
</evidence>
<evidence type="ECO:0000313" key="3">
    <source>
        <dbReference type="EMBL" id="RGP71107.1"/>
    </source>
</evidence>
<keyword evidence="1" id="KW-0863">Zinc-finger</keyword>
<feature type="domain" description="CCHC-type" evidence="2">
    <location>
        <begin position="31"/>
        <end position="45"/>
    </location>
</feature>
<protein>
    <recommendedName>
        <fullName evidence="2">CCHC-type domain-containing protein</fullName>
    </recommendedName>
</protein>
<dbReference type="EMBL" id="PXOG01000163">
    <property type="protein sequence ID" value="RGP71107.1"/>
    <property type="molecule type" value="Genomic_DNA"/>
</dbReference>
<evidence type="ECO:0000259" key="2">
    <source>
        <dbReference type="PROSITE" id="PS50158"/>
    </source>
</evidence>
<reference evidence="3 4" key="1">
    <citation type="journal article" date="2018" name="PLoS Pathog.">
        <title>Evolution of structural diversity of trichothecenes, a family of toxins produced by plant pathogenic and entomopathogenic fungi.</title>
        <authorList>
            <person name="Proctor R.H."/>
            <person name="McCormick S.P."/>
            <person name="Kim H.S."/>
            <person name="Cardoza R.E."/>
            <person name="Stanley A.M."/>
            <person name="Lindo L."/>
            <person name="Kelly A."/>
            <person name="Brown D.W."/>
            <person name="Lee T."/>
            <person name="Vaughan M.M."/>
            <person name="Alexander N.J."/>
            <person name="Busman M."/>
            <person name="Gutierrez S."/>
        </authorList>
    </citation>
    <scope>NUCLEOTIDE SEQUENCE [LARGE SCALE GENOMIC DNA]</scope>
    <source>
        <strain evidence="3 4">NRRL 20695</strain>
    </source>
</reference>
<dbReference type="Proteomes" id="UP000266234">
    <property type="component" value="Unassembled WGS sequence"/>
</dbReference>
<accession>A0A395SG74</accession>
<name>A0A395SG74_9HYPO</name>
<dbReference type="InterPro" id="IPR036875">
    <property type="entry name" value="Znf_CCHC_sf"/>
</dbReference>
<keyword evidence="1" id="KW-0862">Zinc</keyword>
<gene>
    <name evidence="3" type="ORF">FLONG3_7235</name>
</gene>
<dbReference type="GO" id="GO:0003676">
    <property type="term" value="F:nucleic acid binding"/>
    <property type="evidence" value="ECO:0007669"/>
    <property type="project" value="InterPro"/>
</dbReference>
<dbReference type="PROSITE" id="PS50158">
    <property type="entry name" value="ZF_CCHC"/>
    <property type="match status" value="1"/>
</dbReference>
<sequence length="113" mass="12093">MALLLPTGSGSFSGGGRGGSFGGLGGGGSVCHHCRRPGHNRRECPCLVEKRLLKQMLEEALAHNNEKAARFGEPSIARPVILGPSPWGSALQNIPADPPPAYHKKHLRLHFRL</sequence>
<keyword evidence="1" id="KW-0479">Metal-binding</keyword>
<dbReference type="SUPFAM" id="SSF57756">
    <property type="entry name" value="Retrovirus zinc finger-like domains"/>
    <property type="match status" value="1"/>
</dbReference>
<dbReference type="GO" id="GO:0008270">
    <property type="term" value="F:zinc ion binding"/>
    <property type="evidence" value="ECO:0007669"/>
    <property type="project" value="UniProtKB-KW"/>
</dbReference>
<dbReference type="InterPro" id="IPR001878">
    <property type="entry name" value="Znf_CCHC"/>
</dbReference>
<evidence type="ECO:0000256" key="1">
    <source>
        <dbReference type="PROSITE-ProRule" id="PRU00047"/>
    </source>
</evidence>
<keyword evidence="4" id="KW-1185">Reference proteome</keyword>
<proteinExistence type="predicted"/>
<organism evidence="3 4">
    <name type="scientific">Fusarium longipes</name>
    <dbReference type="NCBI Taxonomy" id="694270"/>
    <lineage>
        <taxon>Eukaryota</taxon>
        <taxon>Fungi</taxon>
        <taxon>Dikarya</taxon>
        <taxon>Ascomycota</taxon>
        <taxon>Pezizomycotina</taxon>
        <taxon>Sordariomycetes</taxon>
        <taxon>Hypocreomycetidae</taxon>
        <taxon>Hypocreales</taxon>
        <taxon>Nectriaceae</taxon>
        <taxon>Fusarium</taxon>
    </lineage>
</organism>
<dbReference type="AlphaFoldDB" id="A0A395SG74"/>
<comment type="caution">
    <text evidence="3">The sequence shown here is derived from an EMBL/GenBank/DDBJ whole genome shotgun (WGS) entry which is preliminary data.</text>
</comment>